<dbReference type="GO" id="GO:0008017">
    <property type="term" value="F:microtubule binding"/>
    <property type="evidence" value="ECO:0007669"/>
    <property type="project" value="TreeGrafter"/>
</dbReference>
<dbReference type="PANTHER" id="PTHR13720:SF33">
    <property type="entry name" value="HELP DOMAIN-CONTAINING PROTEIN"/>
    <property type="match status" value="1"/>
</dbReference>
<dbReference type="Proteomes" id="UP000028582">
    <property type="component" value="Unassembled WGS sequence"/>
</dbReference>
<dbReference type="Pfam" id="PF23409">
    <property type="entry name" value="Beta-prop_EML"/>
    <property type="match status" value="3"/>
</dbReference>
<dbReference type="InterPro" id="IPR001680">
    <property type="entry name" value="WD40_rpt"/>
</dbReference>
<dbReference type="FunFam" id="2.130.10.10:FF:000320">
    <property type="entry name" value="echinoderm microtubule-associated protein-like 6"/>
    <property type="match status" value="3"/>
</dbReference>
<dbReference type="Pfam" id="PF23414">
    <property type="entry name" value="Beta-prop_EML_2"/>
    <property type="match status" value="3"/>
</dbReference>
<dbReference type="PROSITE" id="PS00018">
    <property type="entry name" value="EF_HAND_1"/>
    <property type="match status" value="1"/>
</dbReference>
<evidence type="ECO:0000256" key="6">
    <source>
        <dbReference type="SAM" id="MobiDB-lite"/>
    </source>
</evidence>
<dbReference type="Pfam" id="PF03451">
    <property type="entry name" value="HELP"/>
    <property type="match status" value="3"/>
</dbReference>
<evidence type="ECO:0000256" key="1">
    <source>
        <dbReference type="ARBA" id="ARBA00006489"/>
    </source>
</evidence>
<dbReference type="InterPro" id="IPR018247">
    <property type="entry name" value="EF_Hand_1_Ca_BS"/>
</dbReference>
<evidence type="ECO:0000256" key="3">
    <source>
        <dbReference type="ARBA" id="ARBA00022737"/>
    </source>
</evidence>
<evidence type="ECO:0000256" key="5">
    <source>
        <dbReference type="PROSITE-ProRule" id="PRU00221"/>
    </source>
</evidence>
<feature type="repeat" description="WD" evidence="5">
    <location>
        <begin position="933"/>
        <end position="966"/>
    </location>
</feature>
<accession>A0A080Z936</accession>
<name>A0A080Z936_PHYNI</name>
<dbReference type="OrthoDB" id="47802at2759"/>
<dbReference type="PROSITE" id="PS50222">
    <property type="entry name" value="EF_HAND_2"/>
    <property type="match status" value="1"/>
</dbReference>
<dbReference type="Gene3D" id="1.10.238.10">
    <property type="entry name" value="EF-hand"/>
    <property type="match status" value="1"/>
</dbReference>
<feature type="compositionally biased region" description="Acidic residues" evidence="6">
    <location>
        <begin position="1678"/>
        <end position="1695"/>
    </location>
</feature>
<dbReference type="SUPFAM" id="SSF50978">
    <property type="entry name" value="WD40 repeat-like"/>
    <property type="match status" value="6"/>
</dbReference>
<organism evidence="8 9">
    <name type="scientific">Phytophthora nicotianae P1976</name>
    <dbReference type="NCBI Taxonomy" id="1317066"/>
    <lineage>
        <taxon>Eukaryota</taxon>
        <taxon>Sar</taxon>
        <taxon>Stramenopiles</taxon>
        <taxon>Oomycota</taxon>
        <taxon>Peronosporomycetes</taxon>
        <taxon>Peronosporales</taxon>
        <taxon>Peronosporaceae</taxon>
        <taxon>Phytophthora</taxon>
    </lineage>
</organism>
<evidence type="ECO:0000313" key="8">
    <source>
        <dbReference type="EMBL" id="ETO63147.1"/>
    </source>
</evidence>
<dbReference type="InterPro" id="IPR005108">
    <property type="entry name" value="HELP"/>
</dbReference>
<feature type="domain" description="EF-hand" evidence="7">
    <location>
        <begin position="152"/>
        <end position="187"/>
    </location>
</feature>
<feature type="repeat" description="WD" evidence="5">
    <location>
        <begin position="1271"/>
        <end position="1310"/>
    </location>
</feature>
<keyword evidence="2 5" id="KW-0853">WD repeat</keyword>
<dbReference type="Gene3D" id="2.130.10.10">
    <property type="entry name" value="YVTN repeat-like/Quinoprotein amine dehydrogenase"/>
    <property type="match status" value="6"/>
</dbReference>
<dbReference type="InterPro" id="IPR002048">
    <property type="entry name" value="EF_hand_dom"/>
</dbReference>
<reference evidence="8 9" key="1">
    <citation type="submission" date="2013-11" db="EMBL/GenBank/DDBJ databases">
        <title>The Genome Sequence of Phytophthora parasitica P1976.</title>
        <authorList>
            <consortium name="The Broad Institute Genomics Platform"/>
            <person name="Russ C."/>
            <person name="Tyler B."/>
            <person name="Panabieres F."/>
            <person name="Shan W."/>
            <person name="Tripathy S."/>
            <person name="Grunwald N."/>
            <person name="Machado M."/>
            <person name="Johnson C.S."/>
            <person name="Walker B."/>
            <person name="Young S."/>
            <person name="Zeng Q."/>
            <person name="Gargeya S."/>
            <person name="Fitzgerald M."/>
            <person name="Haas B."/>
            <person name="Abouelleil A."/>
            <person name="Allen A.W."/>
            <person name="Alvarado L."/>
            <person name="Arachchi H.M."/>
            <person name="Berlin A.M."/>
            <person name="Chapman S.B."/>
            <person name="Gainer-Dewar J."/>
            <person name="Goldberg J."/>
            <person name="Griggs A."/>
            <person name="Gujja S."/>
            <person name="Hansen M."/>
            <person name="Howarth C."/>
            <person name="Imamovic A."/>
            <person name="Ireland A."/>
            <person name="Larimer J."/>
            <person name="McCowan C."/>
            <person name="Murphy C."/>
            <person name="Pearson M."/>
            <person name="Poon T.W."/>
            <person name="Priest M."/>
            <person name="Roberts A."/>
            <person name="Saif S."/>
            <person name="Shea T."/>
            <person name="Sisk P."/>
            <person name="Sykes S."/>
            <person name="Wortman J."/>
            <person name="Nusbaum C."/>
            <person name="Birren B."/>
        </authorList>
    </citation>
    <scope>NUCLEOTIDE SEQUENCE [LARGE SCALE GENOMIC DNA]</scope>
    <source>
        <strain evidence="8 9">P1976</strain>
    </source>
</reference>
<dbReference type="GO" id="GO:0005509">
    <property type="term" value="F:calcium ion binding"/>
    <property type="evidence" value="ECO:0007669"/>
    <property type="project" value="InterPro"/>
</dbReference>
<feature type="repeat" description="WD" evidence="5">
    <location>
        <begin position="579"/>
        <end position="609"/>
    </location>
</feature>
<dbReference type="InterPro" id="IPR011047">
    <property type="entry name" value="Quinoprotein_ADH-like_sf"/>
</dbReference>
<feature type="repeat" description="WD" evidence="5">
    <location>
        <begin position="2172"/>
        <end position="2206"/>
    </location>
</feature>
<dbReference type="PROSITE" id="PS50082">
    <property type="entry name" value="WD_REPEATS_2"/>
    <property type="match status" value="7"/>
</dbReference>
<evidence type="ECO:0000259" key="7">
    <source>
        <dbReference type="PROSITE" id="PS50222"/>
    </source>
</evidence>
<dbReference type="InterPro" id="IPR055439">
    <property type="entry name" value="Beta-prop_EML_1st"/>
</dbReference>
<comment type="similarity">
    <text evidence="1">Belongs to the WD repeat EMAP family.</text>
</comment>
<evidence type="ECO:0000313" key="9">
    <source>
        <dbReference type="Proteomes" id="UP000028582"/>
    </source>
</evidence>
<dbReference type="InterPro" id="IPR015943">
    <property type="entry name" value="WD40/YVTN_repeat-like_dom_sf"/>
</dbReference>
<dbReference type="InterPro" id="IPR055442">
    <property type="entry name" value="Beta-prop_EML-like_2nd"/>
</dbReference>
<evidence type="ECO:0000256" key="2">
    <source>
        <dbReference type="ARBA" id="ARBA00022574"/>
    </source>
</evidence>
<dbReference type="PROSITE" id="PS50294">
    <property type="entry name" value="WD_REPEATS_REGION"/>
    <property type="match status" value="2"/>
</dbReference>
<dbReference type="SUPFAM" id="SSF50998">
    <property type="entry name" value="Quinoprotein alcohol dehydrogenase-like"/>
    <property type="match status" value="1"/>
</dbReference>
<dbReference type="InterPro" id="IPR036322">
    <property type="entry name" value="WD40_repeat_dom_sf"/>
</dbReference>
<sequence>MLKRERLRSSVGVIVMGNALLLAAVKDRQAVALADAILPFDNLRLHEIEAFWRAFYDSATSFALSKAQLRSICCRAVASGVSSLHSSSVRVAEYADSAFDLFTESLMQRRWQQVQPGVRGLQSQQYQNPSDSLTAIDALEFLSAIAFIAAIPLDEKIDLLFDSWDMSEDGALDLDEFTISLKSTLSGLAKIIQPASCSRTTTSDATVEEEEIVMLAESTFRDISNCGASSSKETRSEESPTITCEQFREFCMKNKRAKELFDLFDVADEMRGINHEEEGMPLELVAKLEKHSDPTESSATVDTPMDAMQDDVGDMFLAVKPWIGAIVAPTKIPPLSKGAPLVSVELDWIFGYSAQDCKNNVRFAATTANAKSGRFEEIVYPAAAVSVVLNTKTMKQRHHLSHTDDILSLCLHPRLPLAASGEIGKQPKIIVWNLETMDDQCVIQGFHKRGILQLAFLSPDMLVSIGGDDDHSIAIYESSNNWKSAVLRISVKGNKAAPFHITTNPRVPSEFVTCGQKYIEFWSLGGKELVSKKGLLGKKGSLQPFPVAQYLETADQAVVVGTSDGCLYLFVGRQLTNVIKAHEGAITVLFYSSGVLLSGGRDGQIIQWDDKLKQVGSPIQIRDSLESSLLPQRKGIRSCCYSPDRRTILVGTLASEIYELDAKTGQNVHSEPLTKGHFQGELWGLDTHPTKQQCCTVGDDQTLRVWDLAEKYELGFLELPIPGRACTYSGDGKLIAVGLGTEDSGKTGKPAVNAKKQQPNGGFVVYSGVDLTCVKEPCFDAKRWVSDVKFSPDNRTLAVASHDSKIYLYNVLKGFSRTHVFNKHSSYITHMDFSLDGNYLQSTSGGYELLFTEVKTGKHVTNASTFRDEVWHTITSTLGWSVQGIWEAESDGTDVNAVDRSNNGKLLATGDDFGKVKVFQYPCALEKASFLELRGHASHVTNVRWSPDDNYIVSVGGNDRCVFVWKHDKQPVKKDYFQRRLSETDSDSEEIEHLDKRADDPLEVAATNDDVGDEFMAVRPWLGAVVAPSKAASMKVDSTSPNTRLELERVHGYQAQTASNNARYDSNGKVVYHTAALGIVFDKSAQRQSFFRSHDDDVVALCAHPNGTTFATSQMGKKPKIYVWDSASGEAVAPCLEGFHQRFVNAICFSSDGTKLGSVGGDDDHSIAIYNWQSGVLSSQSRGERNNVRGICYHAASKEWVTCGDKHIRFWTEQGKNLTSKKAIFGTKAHQSGKVPSVFDCVVSFGQMVVAGGSTGHLVVFQNSVDVTKTVQAHDTAVLALYATERELISGGKDSKIAVWDAQFNKMAAFDMKEYTLQGAKLLNSEIRSICSSKISPRLFLVGTGGSDLIEFDAGRAQPTLSTISRGHYRVEVWGLACHPTKAEYCTVGDDQTIRVWCLVKKIQLRIQRLECVARACALSDAADVVAIGFGGRNAITGLSKTAQAKTGGIVLLCYSDLTKKVFEDRPSKQAISEMKFSPNGSVLAVGSHDHKVYLYRLDRNATKVVKAAVFDKHQSYITHLDFSADSQVLQSNCGAYELLFSNASTGKHITSASSTKDTQWHSWTCVLGWPVQGIWPPCSDGTDVNAVARNSRENLLVTSDDFGLVKLYCYPCVAKNASSVDHRGHSSHVTNVRWSCDDSYVVSVGGNDRSIMEWRVLNEGEQISAVPGSDKRLSLIEPEETTDSSAESEDEPFDDAAGDEFMAVKPWIGAIVAPTNAATPNSREPDLNVELEWVFGYQSELSQQNLVYNAQDEIVYHTAAVGIIYDSTNHFQRHHVGHNDDIISLAICDDKRNLIATGERGKKPALRVWDAHTGELRCEMKEFHSRGILSLAFSSDSTRLVSVGDDDDHSLAVWSDASNGSWTLAKLLATGKGDKAVNRFASFGANADTIITGGVKHVLFWSVQGKTLVSKKGIVGKKGTLQTFPTGCNFGGDFVTGTAGGELYVWRGNDLSRAVKAHDGDVRVVASMRSTDNSAGSSAVVLSGGKDGRVVMWNAAYQSLKCFDLGAMQVGSFGKFINSVYLNSTGRKLLVGTCSSDIIEIDVASGSVLNGGQPLFSGHFAMELWGLAVHPSQREFVTVGDDRTLRVWDMEAKRLIQARLLPAKARACAYSPDSELLAVGFGGDNGVRQRRKPASKQRQAQSREGGFAVLRARDLDTGTLVFEDKPAKEWISDVKFSPNGDILALGSHDNSIYLYSVGSGASEFKKRKPFSKHNSYITHFDFSDDGKYIQSNCGAYEYLFCDTASSSQVSRASSVRDVHWATWTCTLGWPVQGIWPDCADGTDINAVCASSTRTILASGDDSGNVKFFRYPCIPKGSKFIARRGHSSHVANVRFSFDDKYLISVGGNDRSIFQWKLA</sequence>
<comment type="caution">
    <text evidence="8">The sequence shown here is derived from an EMBL/GenBank/DDBJ whole genome shotgun (WGS) entry which is preliminary data.</text>
</comment>
<dbReference type="SUPFAM" id="SSF47473">
    <property type="entry name" value="EF-hand"/>
    <property type="match status" value="1"/>
</dbReference>
<protein>
    <recommendedName>
        <fullName evidence="7">EF-hand domain-containing protein</fullName>
    </recommendedName>
</protein>
<proteinExistence type="inferred from homology"/>
<keyword evidence="3" id="KW-0677">Repeat</keyword>
<dbReference type="PANTHER" id="PTHR13720">
    <property type="entry name" value="WD-40 REPEAT PROTEIN"/>
    <property type="match status" value="1"/>
</dbReference>
<feature type="region of interest" description="Disordered" evidence="6">
    <location>
        <begin position="1669"/>
        <end position="1695"/>
    </location>
</feature>
<gene>
    <name evidence="8" type="ORF">F444_19076</name>
</gene>
<feature type="repeat" description="WD" evidence="5">
    <location>
        <begin position="1623"/>
        <end position="1657"/>
    </location>
</feature>
<dbReference type="InterPro" id="IPR050630">
    <property type="entry name" value="WD_repeat_EMAP"/>
</dbReference>
<evidence type="ECO:0000256" key="4">
    <source>
        <dbReference type="ARBA" id="ARBA00022837"/>
    </source>
</evidence>
<feature type="repeat" description="WD" evidence="5">
    <location>
        <begin position="2068"/>
        <end position="2099"/>
    </location>
</feature>
<dbReference type="EMBL" id="ANJA01003521">
    <property type="protein sequence ID" value="ETO63147.1"/>
    <property type="molecule type" value="Genomic_DNA"/>
</dbReference>
<dbReference type="InterPro" id="IPR011992">
    <property type="entry name" value="EF-hand-dom_pair"/>
</dbReference>
<keyword evidence="4" id="KW-0106">Calcium</keyword>
<feature type="repeat" description="WD" evidence="5">
    <location>
        <begin position="2323"/>
        <end position="2358"/>
    </location>
</feature>
<dbReference type="SMART" id="SM00320">
    <property type="entry name" value="WD40"/>
    <property type="match status" value="27"/>
</dbReference>